<evidence type="ECO:0000256" key="11">
    <source>
        <dbReference type="ARBA" id="ARBA00038963"/>
    </source>
</evidence>
<reference evidence="16" key="1">
    <citation type="submission" date="2024-06" db="EMBL/GenBank/DDBJ databases">
        <authorList>
            <person name="Liu X."/>
            <person name="Lenzi L."/>
            <person name="Haldenby T S."/>
            <person name="Uol C."/>
        </authorList>
    </citation>
    <scope>NUCLEOTIDE SEQUENCE</scope>
</reference>
<accession>A0AAV2T6H1</accession>
<evidence type="ECO:0000256" key="12">
    <source>
        <dbReference type="ARBA" id="ARBA00041058"/>
    </source>
</evidence>
<dbReference type="InterPro" id="IPR013149">
    <property type="entry name" value="ADH-like_C"/>
</dbReference>
<comment type="catalytic activity">
    <reaction evidence="14">
        <text>a 2,3-saturated acyl-[ACP] + NADP(+) = a (2E)-enoyl-[ACP] + NADPH + H(+)</text>
        <dbReference type="Rhea" id="RHEA:22564"/>
        <dbReference type="Rhea" id="RHEA-COMP:9925"/>
        <dbReference type="Rhea" id="RHEA-COMP:9926"/>
        <dbReference type="ChEBI" id="CHEBI:15378"/>
        <dbReference type="ChEBI" id="CHEBI:57783"/>
        <dbReference type="ChEBI" id="CHEBI:58349"/>
        <dbReference type="ChEBI" id="CHEBI:78784"/>
        <dbReference type="ChEBI" id="CHEBI:78785"/>
        <dbReference type="EC" id="1.3.1.104"/>
    </reaction>
</comment>
<protein>
    <recommendedName>
        <fullName evidence="12">Enoyl-[acyl-carrier-protein] reductase, mitochondrial</fullName>
        <ecNumber evidence="11">1.3.1.104</ecNumber>
    </recommendedName>
    <alternativeName>
        <fullName evidence="13">2-enoyl thioester reductase</fullName>
    </alternativeName>
</protein>
<evidence type="ECO:0000256" key="9">
    <source>
        <dbReference type="ARBA" id="ARBA00023128"/>
    </source>
</evidence>
<evidence type="ECO:0000256" key="7">
    <source>
        <dbReference type="ARBA" id="ARBA00023002"/>
    </source>
</evidence>
<feature type="domain" description="Enoyl reductase (ER)" evidence="15">
    <location>
        <begin position="31"/>
        <end position="353"/>
    </location>
</feature>
<evidence type="ECO:0000256" key="4">
    <source>
        <dbReference type="ARBA" id="ARBA00022832"/>
    </source>
</evidence>
<evidence type="ECO:0000256" key="3">
    <source>
        <dbReference type="ARBA" id="ARBA00022516"/>
    </source>
</evidence>
<keyword evidence="8" id="KW-0443">Lipid metabolism</keyword>
<dbReference type="InterPro" id="IPR036291">
    <property type="entry name" value="NAD(P)-bd_dom_sf"/>
</dbReference>
<dbReference type="EMBL" id="CAXLJL010000153">
    <property type="protein sequence ID" value="CAL5133062.1"/>
    <property type="molecule type" value="Genomic_DNA"/>
</dbReference>
<sequence length="365" mass="39954">MRVLLSSRSCFRQFCRLYTSSKGLTYSEYGEPHDVLSLTVRKVDPLKEDEVLVKMLASPVHPADVNVVQGVYPVKSPPPAVGGNEGVGKVVECGRSVKSLKVDDLVVPIVLPAGTWQTFMTAKASSLYHIPYSLSALDAAIFATNPSTAYLMLRDLVKLHSGDIVIQNGATSAVGVYAIQIAKLLGFRTVNLFRPRKTAKETEETRQSLLDFGATWAVTEPELTDKSGTIAKEIKDAGPAKLALNCLGGKPAVVLMRFLGKGGILVSYGGMTRNPMPVPVGPLIFKDISLRGFWRTGWSMRADRAKQEQVLDKLAEWFHRKALKPSPFTAIPLEDWRKAIEMSTFTNAEPTAIRKKAILVMNHSG</sequence>
<dbReference type="Gene3D" id="3.40.50.720">
    <property type="entry name" value="NAD(P)-binding Rossmann-like Domain"/>
    <property type="match status" value="1"/>
</dbReference>
<keyword evidence="9" id="KW-0496">Mitochondrion</keyword>
<dbReference type="InterPro" id="IPR013154">
    <property type="entry name" value="ADH-like_N"/>
</dbReference>
<gene>
    <name evidence="16" type="ORF">CDAUBV1_LOCUS6347</name>
</gene>
<dbReference type="Pfam" id="PF08240">
    <property type="entry name" value="ADH_N"/>
    <property type="match status" value="1"/>
</dbReference>
<dbReference type="SMART" id="SM00829">
    <property type="entry name" value="PKS_ER"/>
    <property type="match status" value="1"/>
</dbReference>
<dbReference type="InterPro" id="IPR020843">
    <property type="entry name" value="ER"/>
</dbReference>
<dbReference type="GO" id="GO:0141148">
    <property type="term" value="F:enoyl-[acyl-carrier-protein] reductase (NADPH) activity"/>
    <property type="evidence" value="ECO:0007669"/>
    <property type="project" value="UniProtKB-EC"/>
</dbReference>
<dbReference type="PANTHER" id="PTHR43981:SF2">
    <property type="entry name" value="ENOYL-[ACYL-CARRIER-PROTEIN] REDUCTASE, MITOCHONDRIAL"/>
    <property type="match status" value="1"/>
</dbReference>
<comment type="caution">
    <text evidence="16">The sequence shown here is derived from an EMBL/GenBank/DDBJ whole genome shotgun (WGS) entry which is preliminary data.</text>
</comment>
<dbReference type="AlphaFoldDB" id="A0AAV2T6H1"/>
<dbReference type="SUPFAM" id="SSF50129">
    <property type="entry name" value="GroES-like"/>
    <property type="match status" value="1"/>
</dbReference>
<evidence type="ECO:0000256" key="10">
    <source>
        <dbReference type="ARBA" id="ARBA00023160"/>
    </source>
</evidence>
<dbReference type="InterPro" id="IPR051034">
    <property type="entry name" value="Mito_Enoyl-ACP_Reductase"/>
</dbReference>
<dbReference type="PANTHER" id="PTHR43981">
    <property type="entry name" value="ENOYL-[ACYL-CARRIER-PROTEIN] REDUCTASE, MITOCHONDRIAL"/>
    <property type="match status" value="1"/>
</dbReference>
<proteinExistence type="inferred from homology"/>
<dbReference type="CDD" id="cd08290">
    <property type="entry name" value="ETR"/>
    <property type="match status" value="1"/>
</dbReference>
<evidence type="ECO:0000256" key="2">
    <source>
        <dbReference type="ARBA" id="ARBA00010371"/>
    </source>
</evidence>
<dbReference type="GO" id="GO:0006633">
    <property type="term" value="P:fatty acid biosynthetic process"/>
    <property type="evidence" value="ECO:0007669"/>
    <property type="project" value="UniProtKB-KW"/>
</dbReference>
<dbReference type="GO" id="GO:0005739">
    <property type="term" value="C:mitochondrion"/>
    <property type="evidence" value="ECO:0007669"/>
    <property type="project" value="UniProtKB-SubCell"/>
</dbReference>
<evidence type="ECO:0000313" key="16">
    <source>
        <dbReference type="EMBL" id="CAL5133062.1"/>
    </source>
</evidence>
<evidence type="ECO:0000256" key="8">
    <source>
        <dbReference type="ARBA" id="ARBA00023098"/>
    </source>
</evidence>
<keyword evidence="7" id="KW-0560">Oxidoreductase</keyword>
<keyword evidence="5" id="KW-0521">NADP</keyword>
<dbReference type="EC" id="1.3.1.104" evidence="11"/>
<dbReference type="InterPro" id="IPR011032">
    <property type="entry name" value="GroES-like_sf"/>
</dbReference>
<evidence type="ECO:0000256" key="1">
    <source>
        <dbReference type="ARBA" id="ARBA00004173"/>
    </source>
</evidence>
<evidence type="ECO:0000313" key="17">
    <source>
        <dbReference type="Proteomes" id="UP001497525"/>
    </source>
</evidence>
<evidence type="ECO:0000259" key="15">
    <source>
        <dbReference type="SMART" id="SM00829"/>
    </source>
</evidence>
<keyword evidence="3" id="KW-0444">Lipid biosynthesis</keyword>
<comment type="subcellular location">
    <subcellularLocation>
        <location evidence="1">Mitochondrion</location>
    </subcellularLocation>
</comment>
<evidence type="ECO:0000256" key="13">
    <source>
        <dbReference type="ARBA" id="ARBA00042123"/>
    </source>
</evidence>
<dbReference type="Gene3D" id="3.90.180.10">
    <property type="entry name" value="Medium-chain alcohol dehydrogenases, catalytic domain"/>
    <property type="match status" value="1"/>
</dbReference>
<dbReference type="Proteomes" id="UP001497525">
    <property type="component" value="Unassembled WGS sequence"/>
</dbReference>
<evidence type="ECO:0000256" key="6">
    <source>
        <dbReference type="ARBA" id="ARBA00022946"/>
    </source>
</evidence>
<keyword evidence="4" id="KW-0276">Fatty acid metabolism</keyword>
<dbReference type="Pfam" id="PF00107">
    <property type="entry name" value="ADH_zinc_N"/>
    <property type="match status" value="1"/>
</dbReference>
<dbReference type="SUPFAM" id="SSF51735">
    <property type="entry name" value="NAD(P)-binding Rossmann-fold domains"/>
    <property type="match status" value="1"/>
</dbReference>
<comment type="similarity">
    <text evidence="2">Belongs to the zinc-containing alcohol dehydrogenase family. Quinone oxidoreductase subfamily.</text>
</comment>
<name>A0AAV2T6H1_CALDB</name>
<keyword evidence="10" id="KW-0275">Fatty acid biosynthesis</keyword>
<evidence type="ECO:0000256" key="14">
    <source>
        <dbReference type="ARBA" id="ARBA00048843"/>
    </source>
</evidence>
<keyword evidence="6" id="KW-0809">Transit peptide</keyword>
<organism evidence="16 17">
    <name type="scientific">Calicophoron daubneyi</name>
    <name type="common">Rumen fluke</name>
    <name type="synonym">Paramphistomum daubneyi</name>
    <dbReference type="NCBI Taxonomy" id="300641"/>
    <lineage>
        <taxon>Eukaryota</taxon>
        <taxon>Metazoa</taxon>
        <taxon>Spiralia</taxon>
        <taxon>Lophotrochozoa</taxon>
        <taxon>Platyhelminthes</taxon>
        <taxon>Trematoda</taxon>
        <taxon>Digenea</taxon>
        <taxon>Plagiorchiida</taxon>
        <taxon>Pronocephalata</taxon>
        <taxon>Paramphistomoidea</taxon>
        <taxon>Paramphistomidae</taxon>
        <taxon>Calicophoron</taxon>
    </lineage>
</organism>
<evidence type="ECO:0000256" key="5">
    <source>
        <dbReference type="ARBA" id="ARBA00022857"/>
    </source>
</evidence>